<dbReference type="AlphaFoldDB" id="A0A428KUI7"/>
<dbReference type="EMBL" id="RWIT01000002">
    <property type="protein sequence ID" value="RSK50177.1"/>
    <property type="molecule type" value="Genomic_DNA"/>
</dbReference>
<gene>
    <name evidence="3" type="ORF">EI291_05865</name>
</gene>
<accession>A0A428KUI7</accession>
<proteinExistence type="predicted"/>
<keyword evidence="4" id="KW-1185">Reference proteome</keyword>
<organism evidence="3 4">
    <name type="scientific">Hymenobacter rigui</name>
    <dbReference type="NCBI Taxonomy" id="334424"/>
    <lineage>
        <taxon>Bacteria</taxon>
        <taxon>Pseudomonadati</taxon>
        <taxon>Bacteroidota</taxon>
        <taxon>Cytophagia</taxon>
        <taxon>Cytophagales</taxon>
        <taxon>Hymenobacteraceae</taxon>
        <taxon>Hymenobacter</taxon>
    </lineage>
</organism>
<feature type="region of interest" description="Disordered" evidence="1">
    <location>
        <begin position="62"/>
        <end position="81"/>
    </location>
</feature>
<evidence type="ECO:0000313" key="4">
    <source>
        <dbReference type="Proteomes" id="UP000273500"/>
    </source>
</evidence>
<evidence type="ECO:0000313" key="3">
    <source>
        <dbReference type="EMBL" id="RSK50177.1"/>
    </source>
</evidence>
<evidence type="ECO:0000256" key="2">
    <source>
        <dbReference type="SAM" id="SignalP"/>
    </source>
</evidence>
<feature type="signal peptide" evidence="2">
    <location>
        <begin position="1"/>
        <end position="21"/>
    </location>
</feature>
<dbReference type="Proteomes" id="UP000273500">
    <property type="component" value="Unassembled WGS sequence"/>
</dbReference>
<protein>
    <submittedName>
        <fullName evidence="3">Uncharacterized protein</fullName>
    </submittedName>
</protein>
<keyword evidence="2" id="KW-0732">Signal</keyword>
<comment type="caution">
    <text evidence="3">The sequence shown here is derived from an EMBL/GenBank/DDBJ whole genome shotgun (WGS) entry which is preliminary data.</text>
</comment>
<sequence>MTRVLILVFALLMLSGGPVSTAEAGRPTRYARAKMRGRSYTHRPFYKLYKGTKKSKKRLGLFRKKARTGTSSYKVGRHSTR</sequence>
<name>A0A428KUI7_9BACT</name>
<reference evidence="3 4" key="1">
    <citation type="submission" date="2018-12" db="EMBL/GenBank/DDBJ databases">
        <authorList>
            <person name="Feng G."/>
            <person name="Zhu H."/>
        </authorList>
    </citation>
    <scope>NUCLEOTIDE SEQUENCE [LARGE SCALE GENOMIC DNA]</scope>
    <source>
        <strain evidence="3 4">KCTC 12533</strain>
    </source>
</reference>
<dbReference type="RefSeq" id="WP_125418873.1">
    <property type="nucleotide sequence ID" value="NZ_RWIT01000002.1"/>
</dbReference>
<feature type="chain" id="PRO_5019526496" evidence="2">
    <location>
        <begin position="22"/>
        <end position="81"/>
    </location>
</feature>
<evidence type="ECO:0000256" key="1">
    <source>
        <dbReference type="SAM" id="MobiDB-lite"/>
    </source>
</evidence>
<dbReference type="OrthoDB" id="886275at2"/>